<reference evidence="8" key="1">
    <citation type="submission" date="2018-07" db="EMBL/GenBank/DDBJ databases">
        <authorList>
            <person name="Quirk P.G."/>
            <person name="Krulwich T.A."/>
        </authorList>
    </citation>
    <scope>NUCLEOTIDE SEQUENCE</scope>
</reference>
<dbReference type="Gene3D" id="1.10.720.30">
    <property type="entry name" value="SAP domain"/>
    <property type="match status" value="1"/>
</dbReference>
<dbReference type="PROSITE" id="PS50800">
    <property type="entry name" value="SAP"/>
    <property type="match status" value="1"/>
</dbReference>
<dbReference type="OMA" id="TGVWQTQ"/>
<feature type="compositionally biased region" description="Low complexity" evidence="5">
    <location>
        <begin position="489"/>
        <end position="518"/>
    </location>
</feature>
<dbReference type="SMART" id="SM00449">
    <property type="entry name" value="SPRY"/>
    <property type="match status" value="1"/>
</dbReference>
<dbReference type="InterPro" id="IPR003877">
    <property type="entry name" value="SPRY_dom"/>
</dbReference>
<evidence type="ECO:0000256" key="1">
    <source>
        <dbReference type="ARBA" id="ARBA00004123"/>
    </source>
</evidence>
<keyword evidence="2" id="KW-0488">Methylation</keyword>
<feature type="compositionally biased region" description="Basic and acidic residues" evidence="5">
    <location>
        <begin position="839"/>
        <end position="852"/>
    </location>
</feature>
<feature type="compositionally biased region" description="Basic and acidic residues" evidence="5">
    <location>
        <begin position="415"/>
        <end position="456"/>
    </location>
</feature>
<dbReference type="GO" id="GO:0000380">
    <property type="term" value="P:alternative mRNA splicing, via spliceosome"/>
    <property type="evidence" value="ECO:0007669"/>
    <property type="project" value="TreeGrafter"/>
</dbReference>
<evidence type="ECO:0000256" key="5">
    <source>
        <dbReference type="SAM" id="MobiDB-lite"/>
    </source>
</evidence>
<evidence type="ECO:0000259" key="6">
    <source>
        <dbReference type="PROSITE" id="PS50188"/>
    </source>
</evidence>
<feature type="compositionally biased region" description="Basic and acidic residues" evidence="5">
    <location>
        <begin position="759"/>
        <end position="780"/>
    </location>
</feature>
<dbReference type="InterPro" id="IPR013320">
    <property type="entry name" value="ConA-like_dom_sf"/>
</dbReference>
<dbReference type="InterPro" id="IPR001870">
    <property type="entry name" value="B30.2/SPRY"/>
</dbReference>
<feature type="compositionally biased region" description="Polar residues" evidence="5">
    <location>
        <begin position="863"/>
        <end position="873"/>
    </location>
</feature>
<dbReference type="SUPFAM" id="SSF68906">
    <property type="entry name" value="SAP domain"/>
    <property type="match status" value="1"/>
</dbReference>
<dbReference type="Pfam" id="PF13671">
    <property type="entry name" value="AAA_33"/>
    <property type="match status" value="1"/>
</dbReference>
<dbReference type="InterPro" id="IPR043136">
    <property type="entry name" value="B30.2/SPRY_sf"/>
</dbReference>
<keyword evidence="3" id="KW-0597">Phosphoprotein</keyword>
<dbReference type="SMART" id="SM00513">
    <property type="entry name" value="SAP"/>
    <property type="match status" value="1"/>
</dbReference>
<feature type="compositionally biased region" description="Polar residues" evidence="5">
    <location>
        <begin position="470"/>
        <end position="488"/>
    </location>
</feature>
<feature type="region of interest" description="Disordered" evidence="5">
    <location>
        <begin position="43"/>
        <end position="222"/>
    </location>
</feature>
<dbReference type="SUPFAM" id="SSF52540">
    <property type="entry name" value="P-loop containing nucleoside triphosphate hydrolases"/>
    <property type="match status" value="1"/>
</dbReference>
<dbReference type="AlphaFoldDB" id="A0A336MH79"/>
<dbReference type="Pfam" id="PF02037">
    <property type="entry name" value="SAP"/>
    <property type="match status" value="1"/>
</dbReference>
<evidence type="ECO:0000259" key="7">
    <source>
        <dbReference type="PROSITE" id="PS50800"/>
    </source>
</evidence>
<dbReference type="Gene3D" id="3.40.50.300">
    <property type="entry name" value="P-loop containing nucleotide triphosphate hydrolases"/>
    <property type="match status" value="1"/>
</dbReference>
<organism evidence="8">
    <name type="scientific">Culicoides sonorensis</name>
    <name type="common">Biting midge</name>
    <dbReference type="NCBI Taxonomy" id="179676"/>
    <lineage>
        <taxon>Eukaryota</taxon>
        <taxon>Metazoa</taxon>
        <taxon>Ecdysozoa</taxon>
        <taxon>Arthropoda</taxon>
        <taxon>Hexapoda</taxon>
        <taxon>Insecta</taxon>
        <taxon>Pterygota</taxon>
        <taxon>Neoptera</taxon>
        <taxon>Endopterygota</taxon>
        <taxon>Diptera</taxon>
        <taxon>Nematocera</taxon>
        <taxon>Chironomoidea</taxon>
        <taxon>Ceratopogonidae</taxon>
        <taxon>Ceratopogoninae</taxon>
        <taxon>Culicoides</taxon>
        <taxon>Monoculicoides</taxon>
    </lineage>
</organism>
<sequence length="906" mass="103085">MDLSGDLSKLKVVELKAELAARGLDTKGIKAMLVSRLEAALAAEKGGTSLPRTTTHTSDETASHDDEDHNMESHSEAQPTDSAPVEPSPARPTRRRRTRSTTKSPSPEPKRVMTEPVLEPLQEEPESANQQVAEKSAERTVDNNTQQEMTQMEVNNEQVPAPEKTTETMEADKTSESQETGQESQDGDKGQKRSRENSKSPSRKRASSVEPHSNDFTNDEDEPAIDDTKLLLSWFDSDLHLKIDQTDFLHAKPISDAGLNLVWAGARANHGVKSGKVAYEVYLSNYNRVNHSQEDRRIHEFRCGWSVGDSNLQLGESPLSFGFDSNGKKCTDSKFEDYGKRYSLFDVVGVYLDLDSTPCTVEYTINGEAQGKAFEFEKESLEGKALYPHISTKNIGYAVNFGQTLPTLYSSVPSKPKDNRRERNTNRRSSEHNKSKTDETNNKKKETDEATKKTDDEMWDETQETKQESSENNGQNQTSTEVTDETSSNQEASETENTQQETQQETQQDTQQDTTASEAENKTENKETKPTEESEEEKPGSKELLADYIFVDKLPEEALESGPKRPESRKDCEVILMIGLPGSGKTYWVRNWVKEHPEKRYNPFGVQFLLEKMKINGEARKPTQSYRWSQIVESLSRSLNILLNIACRRRRNYIFDQPNVYANLQRRKMSRFGDFHRKAVIVFPDEETHKERAAKRIEEQGKEYSPINEEEMKSKLALPVLEHTWFNEIIYTELPEDKARECVPKINEEGQAARKKRRESRDDRSRQRYQKFGDNRRDPWRQQPRGGAGNWDRRPGEGYGYGRPDRFHNQWGGAQNNWVRGGQDFRRPGAGGAFNQQPRRQDDRRRSQGADNKRHKGGDGKANWSSNNWSTYGQGAGFAQGSGWAQQWPPQRGQGANGNQYGGTWW</sequence>
<dbReference type="SUPFAM" id="SSF49899">
    <property type="entry name" value="Concanavalin A-like lectins/glucanases"/>
    <property type="match status" value="1"/>
</dbReference>
<feature type="domain" description="SAP" evidence="7">
    <location>
        <begin position="7"/>
        <end position="41"/>
    </location>
</feature>
<dbReference type="Pfam" id="PF00622">
    <property type="entry name" value="SPRY"/>
    <property type="match status" value="1"/>
</dbReference>
<dbReference type="CDD" id="cd12884">
    <property type="entry name" value="SPRY_hnRNP"/>
    <property type="match status" value="1"/>
</dbReference>
<dbReference type="GO" id="GO:0003723">
    <property type="term" value="F:RNA binding"/>
    <property type="evidence" value="ECO:0007669"/>
    <property type="project" value="TreeGrafter"/>
</dbReference>
<name>A0A336MH79_CULSO</name>
<evidence type="ECO:0000256" key="4">
    <source>
        <dbReference type="ARBA" id="ARBA00023242"/>
    </source>
</evidence>
<protein>
    <submittedName>
        <fullName evidence="8">CSON015338 protein</fullName>
    </submittedName>
</protein>
<gene>
    <name evidence="8" type="primary">CSON015338</name>
</gene>
<keyword evidence="4" id="KW-0539">Nucleus</keyword>
<dbReference type="GO" id="GO:0005634">
    <property type="term" value="C:nucleus"/>
    <property type="evidence" value="ECO:0007669"/>
    <property type="project" value="UniProtKB-SubCell"/>
</dbReference>
<comment type="subcellular location">
    <subcellularLocation>
        <location evidence="1">Nucleus</location>
    </subcellularLocation>
</comment>
<feature type="region of interest" description="Disordered" evidence="5">
    <location>
        <begin position="746"/>
        <end position="906"/>
    </location>
</feature>
<dbReference type="PANTHER" id="PTHR12381">
    <property type="entry name" value="HETEROGENEOUS NUCLEAR RIBONUCLEOPROTEIN U FAMILY MEMBER"/>
    <property type="match status" value="1"/>
</dbReference>
<dbReference type="EMBL" id="UFQT01000960">
    <property type="protein sequence ID" value="SSX28193.1"/>
    <property type="molecule type" value="Genomic_DNA"/>
</dbReference>
<feature type="compositionally biased region" description="Basic and acidic residues" evidence="5">
    <location>
        <begin position="57"/>
        <end position="75"/>
    </location>
</feature>
<dbReference type="InterPro" id="IPR027417">
    <property type="entry name" value="P-loop_NTPase"/>
</dbReference>
<dbReference type="InterPro" id="IPR003034">
    <property type="entry name" value="SAP_dom"/>
</dbReference>
<evidence type="ECO:0000256" key="2">
    <source>
        <dbReference type="ARBA" id="ARBA00022481"/>
    </source>
</evidence>
<feature type="region of interest" description="Disordered" evidence="5">
    <location>
        <begin position="408"/>
        <end position="543"/>
    </location>
</feature>
<feature type="compositionally biased region" description="Basic and acidic residues" evidence="5">
    <location>
        <begin position="519"/>
        <end position="543"/>
    </location>
</feature>
<accession>A0A336MH79</accession>
<proteinExistence type="predicted"/>
<feature type="compositionally biased region" description="Polar residues" evidence="5">
    <location>
        <begin position="142"/>
        <end position="158"/>
    </location>
</feature>
<dbReference type="InterPro" id="IPR036361">
    <property type="entry name" value="SAP_dom_sf"/>
</dbReference>
<dbReference type="Gene3D" id="2.60.120.920">
    <property type="match status" value="1"/>
</dbReference>
<evidence type="ECO:0000256" key="3">
    <source>
        <dbReference type="ARBA" id="ARBA00022553"/>
    </source>
</evidence>
<evidence type="ECO:0000313" key="8">
    <source>
        <dbReference type="EMBL" id="SSX28193.1"/>
    </source>
</evidence>
<feature type="compositionally biased region" description="Basic and acidic residues" evidence="5">
    <location>
        <begin position="164"/>
        <end position="176"/>
    </location>
</feature>
<dbReference type="PROSITE" id="PS50188">
    <property type="entry name" value="B302_SPRY"/>
    <property type="match status" value="1"/>
</dbReference>
<dbReference type="InterPro" id="IPR035778">
    <property type="entry name" value="SPRY_hnRNP_U"/>
</dbReference>
<feature type="domain" description="B30.2/SPRY" evidence="6">
    <location>
        <begin position="196"/>
        <end position="406"/>
    </location>
</feature>
<feature type="compositionally biased region" description="Basic and acidic residues" evidence="5">
    <location>
        <begin position="186"/>
        <end position="198"/>
    </location>
</feature>
<dbReference type="PANTHER" id="PTHR12381:SF56">
    <property type="entry name" value="B30.2_SPRY DOMAIN-CONTAINING PROTEIN-RELATED"/>
    <property type="match status" value="1"/>
</dbReference>
<dbReference type="VEuPathDB" id="VectorBase:CSON015338"/>